<dbReference type="Gene3D" id="2.40.100.20">
    <property type="match status" value="1"/>
</dbReference>
<dbReference type="STRING" id="29563.SAMN02983006_02909"/>
<evidence type="ECO:0000259" key="2">
    <source>
        <dbReference type="Pfam" id="PF18050"/>
    </source>
</evidence>
<dbReference type="InterPro" id="IPR029000">
    <property type="entry name" value="Cyclophilin-like_dom_sf"/>
</dbReference>
<gene>
    <name evidence="3" type="ORF">SAMN02983006_02909</name>
</gene>
<keyword evidence="1" id="KW-0472">Membrane</keyword>
<dbReference type="Pfam" id="PF18050">
    <property type="entry name" value="Cyclophil_like2"/>
    <property type="match status" value="1"/>
</dbReference>
<reference evidence="3 4" key="1">
    <citation type="submission" date="2016-10" db="EMBL/GenBank/DDBJ databases">
        <authorList>
            <person name="de Groot N.N."/>
        </authorList>
    </citation>
    <scope>NUCLEOTIDE SEQUENCE [LARGE SCALE GENOMIC DNA]</scope>
    <source>
        <strain evidence="3 4">ATCC 51327</strain>
    </source>
</reference>
<sequence>MKIIDQQEAVCIMKKLTRLKLILLAGLLIIISIGISGHLPEQNVLAAGRKENNINFTKKFNQLELAKEKEPAVMKIRVKANDKVIVFELNNSSAAKSLYEQLPMTIEVENYSNDEKIFYPDQKLDVSDTPLAQASLGTLAYYAPWGDVVMFYADFGSASGLYELGQAISGQENISSLSGTIKIESFKQ</sequence>
<keyword evidence="4" id="KW-1185">Reference proteome</keyword>
<protein>
    <recommendedName>
        <fullName evidence="2">Cyclophilin-like domain-containing protein</fullName>
    </recommendedName>
</protein>
<evidence type="ECO:0000256" key="1">
    <source>
        <dbReference type="SAM" id="Phobius"/>
    </source>
</evidence>
<organism evidence="3 4">
    <name type="scientific">Halanaerobium salsuginis</name>
    <dbReference type="NCBI Taxonomy" id="29563"/>
    <lineage>
        <taxon>Bacteria</taxon>
        <taxon>Bacillati</taxon>
        <taxon>Bacillota</taxon>
        <taxon>Clostridia</taxon>
        <taxon>Halanaerobiales</taxon>
        <taxon>Halanaerobiaceae</taxon>
        <taxon>Halanaerobium</taxon>
    </lineage>
</organism>
<keyword evidence="1" id="KW-1133">Transmembrane helix</keyword>
<dbReference type="EMBL" id="FOTI01000088">
    <property type="protein sequence ID" value="SFM15023.1"/>
    <property type="molecule type" value="Genomic_DNA"/>
</dbReference>
<dbReference type="RefSeq" id="WP_218142097.1">
    <property type="nucleotide sequence ID" value="NZ_FOTI01000088.1"/>
</dbReference>
<dbReference type="SUPFAM" id="SSF50891">
    <property type="entry name" value="Cyclophilin-like"/>
    <property type="match status" value="1"/>
</dbReference>
<dbReference type="Proteomes" id="UP000199006">
    <property type="component" value="Unassembled WGS sequence"/>
</dbReference>
<proteinExistence type="predicted"/>
<dbReference type="InterPro" id="IPR041183">
    <property type="entry name" value="Cyclophilin-like"/>
</dbReference>
<evidence type="ECO:0000313" key="4">
    <source>
        <dbReference type="Proteomes" id="UP000199006"/>
    </source>
</evidence>
<feature type="domain" description="Cyclophilin-like" evidence="2">
    <location>
        <begin position="79"/>
        <end position="182"/>
    </location>
</feature>
<keyword evidence="1" id="KW-0812">Transmembrane</keyword>
<evidence type="ECO:0000313" key="3">
    <source>
        <dbReference type="EMBL" id="SFM15023.1"/>
    </source>
</evidence>
<dbReference type="AlphaFoldDB" id="A0A1I4NIL3"/>
<name>A0A1I4NIL3_9FIRM</name>
<feature type="transmembrane region" description="Helical" evidence="1">
    <location>
        <begin position="21"/>
        <end position="39"/>
    </location>
</feature>
<accession>A0A1I4NIL3</accession>